<organism evidence="1">
    <name type="scientific">bioreactor metagenome</name>
    <dbReference type="NCBI Taxonomy" id="1076179"/>
    <lineage>
        <taxon>unclassified sequences</taxon>
        <taxon>metagenomes</taxon>
        <taxon>ecological metagenomes</taxon>
    </lineage>
</organism>
<reference evidence="1" key="1">
    <citation type="submission" date="2019-08" db="EMBL/GenBank/DDBJ databases">
        <authorList>
            <person name="Kucharzyk K."/>
            <person name="Murdoch R.W."/>
            <person name="Higgins S."/>
            <person name="Loffler F."/>
        </authorList>
    </citation>
    <scope>NUCLEOTIDE SEQUENCE</scope>
</reference>
<proteinExistence type="predicted"/>
<dbReference type="EMBL" id="VSSQ01024686">
    <property type="protein sequence ID" value="MPM72341.1"/>
    <property type="molecule type" value="Genomic_DNA"/>
</dbReference>
<protein>
    <submittedName>
        <fullName evidence="1">Uncharacterized protein</fullName>
    </submittedName>
</protein>
<gene>
    <name evidence="1" type="ORF">SDC9_119314</name>
</gene>
<dbReference type="AlphaFoldDB" id="A0A645C5T5"/>
<evidence type="ECO:0000313" key="1">
    <source>
        <dbReference type="EMBL" id="MPM72341.1"/>
    </source>
</evidence>
<comment type="caution">
    <text evidence="1">The sequence shown here is derived from an EMBL/GenBank/DDBJ whole genome shotgun (WGS) entry which is preliminary data.</text>
</comment>
<sequence length="224" mass="24980">MKGTGADCRLGYRVQEASGEAPSTEGVVAHQSIQHRRLHGKHHCQRGMNDTLALSADAIDPNGVAAVTFEKNVNVDILAVQPTDNIENAALRRYDCRPAVVFGKNGCQLFTCHIVHKQAQGLHRSECGNLRSFSVQFFLCGVAFRDLVHKGAFFLFHCVQLHLALDNLRTQLTVCLPLILFNRGHHPRNHGRFTLCRRQDDNKIQVDWFSPVCRPTDGVFALSA</sequence>
<name>A0A645C5T5_9ZZZZ</name>
<accession>A0A645C5T5</accession>